<accession>A0A8H7A6X9</accession>
<feature type="region of interest" description="Disordered" evidence="1">
    <location>
        <begin position="163"/>
        <end position="192"/>
    </location>
</feature>
<dbReference type="Proteomes" id="UP000606974">
    <property type="component" value="Unassembled WGS sequence"/>
</dbReference>
<protein>
    <submittedName>
        <fullName evidence="2">Uncharacterized protein</fullName>
    </submittedName>
</protein>
<organism evidence="2 3">
    <name type="scientific">Endocarpon pusillum</name>
    <dbReference type="NCBI Taxonomy" id="364733"/>
    <lineage>
        <taxon>Eukaryota</taxon>
        <taxon>Fungi</taxon>
        <taxon>Dikarya</taxon>
        <taxon>Ascomycota</taxon>
        <taxon>Pezizomycotina</taxon>
        <taxon>Eurotiomycetes</taxon>
        <taxon>Chaetothyriomycetidae</taxon>
        <taxon>Verrucariales</taxon>
        <taxon>Verrucariaceae</taxon>
        <taxon>Endocarpon</taxon>
    </lineage>
</organism>
<comment type="caution">
    <text evidence="2">The sequence shown here is derived from an EMBL/GenBank/DDBJ whole genome shotgun (WGS) entry which is preliminary data.</text>
</comment>
<evidence type="ECO:0000256" key="1">
    <source>
        <dbReference type="SAM" id="MobiDB-lite"/>
    </source>
</evidence>
<evidence type="ECO:0000313" key="2">
    <source>
        <dbReference type="EMBL" id="KAF7503673.1"/>
    </source>
</evidence>
<reference evidence="2" key="1">
    <citation type="submission" date="2020-02" db="EMBL/GenBank/DDBJ databases">
        <authorList>
            <person name="Palmer J.M."/>
        </authorList>
    </citation>
    <scope>NUCLEOTIDE SEQUENCE</scope>
    <source>
        <strain evidence="2">EPUS1.4</strain>
        <tissue evidence="2">Thallus</tissue>
    </source>
</reference>
<dbReference type="EMBL" id="JAACFV010000167">
    <property type="protein sequence ID" value="KAF7503673.1"/>
    <property type="molecule type" value="Genomic_DNA"/>
</dbReference>
<proteinExistence type="predicted"/>
<gene>
    <name evidence="2" type="ORF">GJ744_003402</name>
</gene>
<dbReference type="AlphaFoldDB" id="A0A8H7A6X9"/>
<name>A0A8H7A6X9_9EURO</name>
<feature type="compositionally biased region" description="Polar residues" evidence="1">
    <location>
        <begin position="178"/>
        <end position="192"/>
    </location>
</feature>
<sequence>MLDNVPLTLRVKPIQALNFVDLRTLLEKMDCWEDKRITIRNGIQRVEVEVEAVERRIEDLTGILAAPDAPANNHPELHATRKDQATLKKILENTKTIKKTLTATKPDVNSMREEGEMWAMRRRPRNKGLSEREGILRQLWEETPDVKIELYIYLSRAQRMGREKEKELAKKRQPPSTPQAASTASLTSPWGTNMTLNVNLSGGVQQQDTPLRDPVKCLAVVENNFANPWNQK</sequence>
<evidence type="ECO:0000313" key="3">
    <source>
        <dbReference type="Proteomes" id="UP000606974"/>
    </source>
</evidence>
<keyword evidence="3" id="KW-1185">Reference proteome</keyword>